<accession>A0A9N7Z903</accession>
<sequence>MLANSVISSESDMVTDDDDDDDATAAAADGGLSRNVRRGMFEAGLGSLFFIFFLAMPLVPRHQMASWLHVDVFHPIEHVEAGGDALAD</sequence>
<keyword evidence="4" id="KW-1185">Reference proteome</keyword>
<keyword evidence="2" id="KW-0812">Transmembrane</keyword>
<feature type="region of interest" description="Disordered" evidence="1">
    <location>
        <begin position="1"/>
        <end position="28"/>
    </location>
</feature>
<gene>
    <name evidence="3" type="ORF">PLEPLA_LOCUS47585</name>
</gene>
<feature type="compositionally biased region" description="Polar residues" evidence="1">
    <location>
        <begin position="1"/>
        <end position="12"/>
    </location>
</feature>
<protein>
    <submittedName>
        <fullName evidence="3">Uncharacterized protein</fullName>
    </submittedName>
</protein>
<comment type="caution">
    <text evidence="3">The sequence shown here is derived from an EMBL/GenBank/DDBJ whole genome shotgun (WGS) entry which is preliminary data.</text>
</comment>
<evidence type="ECO:0000313" key="3">
    <source>
        <dbReference type="EMBL" id="CAB1459748.1"/>
    </source>
</evidence>
<proteinExistence type="predicted"/>
<organism evidence="3 4">
    <name type="scientific">Pleuronectes platessa</name>
    <name type="common">European plaice</name>
    <dbReference type="NCBI Taxonomy" id="8262"/>
    <lineage>
        <taxon>Eukaryota</taxon>
        <taxon>Metazoa</taxon>
        <taxon>Chordata</taxon>
        <taxon>Craniata</taxon>
        <taxon>Vertebrata</taxon>
        <taxon>Euteleostomi</taxon>
        <taxon>Actinopterygii</taxon>
        <taxon>Neopterygii</taxon>
        <taxon>Teleostei</taxon>
        <taxon>Neoteleostei</taxon>
        <taxon>Acanthomorphata</taxon>
        <taxon>Carangaria</taxon>
        <taxon>Pleuronectiformes</taxon>
        <taxon>Pleuronectoidei</taxon>
        <taxon>Pleuronectidae</taxon>
        <taxon>Pleuronectes</taxon>
    </lineage>
</organism>
<feature type="transmembrane region" description="Helical" evidence="2">
    <location>
        <begin position="40"/>
        <end position="59"/>
    </location>
</feature>
<evidence type="ECO:0000256" key="2">
    <source>
        <dbReference type="SAM" id="Phobius"/>
    </source>
</evidence>
<reference evidence="3" key="1">
    <citation type="submission" date="2020-03" db="EMBL/GenBank/DDBJ databases">
        <authorList>
            <person name="Weist P."/>
        </authorList>
    </citation>
    <scope>NUCLEOTIDE SEQUENCE</scope>
</reference>
<feature type="compositionally biased region" description="Acidic residues" evidence="1">
    <location>
        <begin position="13"/>
        <end position="23"/>
    </location>
</feature>
<evidence type="ECO:0000256" key="1">
    <source>
        <dbReference type="SAM" id="MobiDB-lite"/>
    </source>
</evidence>
<keyword evidence="2" id="KW-0472">Membrane</keyword>
<dbReference type="EMBL" id="CADEAL010004446">
    <property type="protein sequence ID" value="CAB1459748.1"/>
    <property type="molecule type" value="Genomic_DNA"/>
</dbReference>
<keyword evidence="2" id="KW-1133">Transmembrane helix</keyword>
<dbReference type="AlphaFoldDB" id="A0A9N7Z903"/>
<dbReference type="Proteomes" id="UP001153269">
    <property type="component" value="Unassembled WGS sequence"/>
</dbReference>
<evidence type="ECO:0000313" key="4">
    <source>
        <dbReference type="Proteomes" id="UP001153269"/>
    </source>
</evidence>
<name>A0A9N7Z903_PLEPL</name>